<dbReference type="InterPro" id="IPR011990">
    <property type="entry name" value="TPR-like_helical_dom_sf"/>
</dbReference>
<sequence>MNPSGSGFFPDDLKPHESAMWYFQQYGNHPPMFETQQSGYVERDSVLETQPGPFGTKKSARRKSHKAKGTMTEAARSIQKWTLEEECLLASAWVDVSEHPIVGSEQTKDAMWDRIEEKFFTAMNKDGSYRTRDQLTSKWSHINRKVRKFIGVYDECARSRRSGTNDGDVLRLATTRYQDDGHQGKVSIDLWRILSRSPKWQQLNIPDGGSSKKRSSVDTEVEVDDTIGSSEQMLPFNIADSDDKDPIPWPVGRKKAKSIASVWRREIYSGRFEALFGRERRLMAAARRTLIRTSVDLARAATSWRRSLSSRSLPVDETASSGERRRGTSDELRRRIFNSSWSTTSVLRNWVNQGRKVSASELRLVSRLLIKRRRFKQALEILTWMEAQDSSAMSASDYAIRSELTVKIHGSKVAEEYFEKLHSSISKKASCLPLLHFYVKERDTEKAEALMLKMNRLGFAVTTQPFNEMMKLYMATSQYTKVPSVILQMKHNNIPLNVLSYNLWMSACGELNGASSVEIVYNEMFNDPHVGVGWSSLCTLANIYLKSGLTHKAILVLELAEKKLSKDNRLAYFFIITMYTSLNNKEGVHRLWEASKGVKERMTCANYMCMVSSLVKLGEIKDAEGVFEEWEGQCRTYDVRVPNILLGAYARSGLMGKAESLCLRILERGGVPNYKTWEILMEGWVRT</sequence>
<accession>A0A484K5X4</accession>
<protein>
    <recommendedName>
        <fullName evidence="7">No apical meristem-associated C-terminal domain-containing protein</fullName>
    </recommendedName>
</protein>
<proteinExistence type="inferred from homology"/>
<dbReference type="PROSITE" id="PS51375">
    <property type="entry name" value="PPR"/>
    <property type="match status" value="1"/>
</dbReference>
<dbReference type="Proteomes" id="UP000595140">
    <property type="component" value="Unassembled WGS sequence"/>
</dbReference>
<evidence type="ECO:0000256" key="1">
    <source>
        <dbReference type="ARBA" id="ARBA00007626"/>
    </source>
</evidence>
<dbReference type="InterPro" id="IPR002885">
    <property type="entry name" value="PPR_rpt"/>
</dbReference>
<keyword evidence="2" id="KW-0677">Repeat</keyword>
<dbReference type="Pfam" id="PF01535">
    <property type="entry name" value="PPR"/>
    <property type="match status" value="2"/>
</dbReference>
<dbReference type="AlphaFoldDB" id="A0A484K5X4"/>
<name>A0A484K5X4_9ASTE</name>
<feature type="repeat" description="PPR" evidence="3">
    <location>
        <begin position="638"/>
        <end position="672"/>
    </location>
</feature>
<organism evidence="5 6">
    <name type="scientific">Cuscuta campestris</name>
    <dbReference type="NCBI Taxonomy" id="132261"/>
    <lineage>
        <taxon>Eukaryota</taxon>
        <taxon>Viridiplantae</taxon>
        <taxon>Streptophyta</taxon>
        <taxon>Embryophyta</taxon>
        <taxon>Tracheophyta</taxon>
        <taxon>Spermatophyta</taxon>
        <taxon>Magnoliopsida</taxon>
        <taxon>eudicotyledons</taxon>
        <taxon>Gunneridae</taxon>
        <taxon>Pentapetalae</taxon>
        <taxon>asterids</taxon>
        <taxon>lamiids</taxon>
        <taxon>Solanales</taxon>
        <taxon>Convolvulaceae</taxon>
        <taxon>Cuscuteae</taxon>
        <taxon>Cuscuta</taxon>
        <taxon>Cuscuta subgen. Grammica</taxon>
        <taxon>Cuscuta sect. Cleistogrammica</taxon>
    </lineage>
</organism>
<keyword evidence="6" id="KW-1185">Reference proteome</keyword>
<evidence type="ECO:0000256" key="2">
    <source>
        <dbReference type="ARBA" id="ARBA00022737"/>
    </source>
</evidence>
<evidence type="ECO:0000313" key="5">
    <source>
        <dbReference type="EMBL" id="VFQ60950.1"/>
    </source>
</evidence>
<feature type="region of interest" description="Disordered" evidence="4">
    <location>
        <begin position="47"/>
        <end position="68"/>
    </location>
</feature>
<evidence type="ECO:0000256" key="3">
    <source>
        <dbReference type="PROSITE-ProRule" id="PRU00708"/>
    </source>
</evidence>
<dbReference type="PANTHER" id="PTHR45717">
    <property type="entry name" value="OS12G0527900 PROTEIN"/>
    <property type="match status" value="1"/>
</dbReference>
<dbReference type="GO" id="GO:0003729">
    <property type="term" value="F:mRNA binding"/>
    <property type="evidence" value="ECO:0007669"/>
    <property type="project" value="UniProtKB-ARBA"/>
</dbReference>
<comment type="similarity">
    <text evidence="1">Belongs to the PPR family. P subfamily.</text>
</comment>
<evidence type="ECO:0000313" key="6">
    <source>
        <dbReference type="Proteomes" id="UP000595140"/>
    </source>
</evidence>
<dbReference type="PANTHER" id="PTHR45717:SF13">
    <property type="entry name" value="OS02G0796400 PROTEIN"/>
    <property type="match status" value="1"/>
</dbReference>
<reference evidence="5 6" key="1">
    <citation type="submission" date="2018-04" db="EMBL/GenBank/DDBJ databases">
        <authorList>
            <person name="Vogel A."/>
        </authorList>
    </citation>
    <scope>NUCLEOTIDE SEQUENCE [LARGE SCALE GENOMIC DNA]</scope>
</reference>
<dbReference type="GO" id="GO:0005739">
    <property type="term" value="C:mitochondrion"/>
    <property type="evidence" value="ECO:0007669"/>
    <property type="project" value="TreeGrafter"/>
</dbReference>
<dbReference type="Gene3D" id="1.25.40.10">
    <property type="entry name" value="Tetratricopeptide repeat domain"/>
    <property type="match status" value="2"/>
</dbReference>
<dbReference type="EMBL" id="OOIL02000126">
    <property type="protein sequence ID" value="VFQ60950.1"/>
    <property type="molecule type" value="Genomic_DNA"/>
</dbReference>
<evidence type="ECO:0008006" key="7">
    <source>
        <dbReference type="Google" id="ProtNLM"/>
    </source>
</evidence>
<gene>
    <name evidence="5" type="ORF">CCAM_LOCUS2726</name>
</gene>
<dbReference type="OrthoDB" id="1146105at2759"/>
<feature type="compositionally biased region" description="Basic residues" evidence="4">
    <location>
        <begin position="58"/>
        <end position="68"/>
    </location>
</feature>
<dbReference type="Pfam" id="PF13812">
    <property type="entry name" value="PPR_3"/>
    <property type="match status" value="1"/>
</dbReference>
<evidence type="ECO:0000256" key="4">
    <source>
        <dbReference type="SAM" id="MobiDB-lite"/>
    </source>
</evidence>